<dbReference type="GO" id="GO:0008237">
    <property type="term" value="F:metallopeptidase activity"/>
    <property type="evidence" value="ECO:0007669"/>
    <property type="project" value="UniProtKB-KW"/>
</dbReference>
<dbReference type="GO" id="GO:0006508">
    <property type="term" value="P:proteolysis"/>
    <property type="evidence" value="ECO:0007669"/>
    <property type="project" value="UniProtKB-KW"/>
</dbReference>
<evidence type="ECO:0000313" key="7">
    <source>
        <dbReference type="EMBL" id="AJP74619.1"/>
    </source>
</evidence>
<dbReference type="Pfam" id="PF04002">
    <property type="entry name" value="RadC"/>
    <property type="match status" value="1"/>
</dbReference>
<keyword evidence="3" id="KW-0378">Hydrolase</keyword>
<evidence type="ECO:0000256" key="5">
    <source>
        <dbReference type="ARBA" id="ARBA00023049"/>
    </source>
</evidence>
<protein>
    <submittedName>
        <fullName evidence="7">DNA repair protein</fullName>
    </submittedName>
</protein>
<evidence type="ECO:0000256" key="1">
    <source>
        <dbReference type="ARBA" id="ARBA00022670"/>
    </source>
</evidence>
<dbReference type="PROSITE" id="PS50249">
    <property type="entry name" value="MPN"/>
    <property type="match status" value="1"/>
</dbReference>
<dbReference type="EMBL" id="CP010836">
    <property type="protein sequence ID" value="AJP74619.1"/>
    <property type="molecule type" value="Genomic_DNA"/>
</dbReference>
<dbReference type="KEGG" id="sphi:TS85_17900"/>
<feature type="domain" description="MPN" evidence="6">
    <location>
        <begin position="1"/>
        <end position="121"/>
    </location>
</feature>
<dbReference type="Proteomes" id="UP000032300">
    <property type="component" value="Chromosome"/>
</dbReference>
<organism evidence="7 8">
    <name type="scientific">Sphingomonas hengshuiensis</name>
    <dbReference type="NCBI Taxonomy" id="1609977"/>
    <lineage>
        <taxon>Bacteria</taxon>
        <taxon>Pseudomonadati</taxon>
        <taxon>Pseudomonadota</taxon>
        <taxon>Alphaproteobacteria</taxon>
        <taxon>Sphingomonadales</taxon>
        <taxon>Sphingomonadaceae</taxon>
        <taxon>Sphingomonas</taxon>
    </lineage>
</organism>
<keyword evidence="8" id="KW-1185">Reference proteome</keyword>
<keyword evidence="1" id="KW-0645">Protease</keyword>
<evidence type="ECO:0000256" key="4">
    <source>
        <dbReference type="ARBA" id="ARBA00022833"/>
    </source>
</evidence>
<evidence type="ECO:0000313" key="8">
    <source>
        <dbReference type="Proteomes" id="UP000032300"/>
    </source>
</evidence>
<proteinExistence type="predicted"/>
<sequence length="121" mass="12914">MTGSAAAGALFAQLASEPNEVIAIAYLTEDRRVLGLRHTRSESRDRMVLPIRAIAADAIAFDARGVVLEHNHPSGDPTPSAADRDATRQLLRALAALEVRLVDHLVIASTGNSSFRALGFL</sequence>
<dbReference type="GO" id="GO:0046872">
    <property type="term" value="F:metal ion binding"/>
    <property type="evidence" value="ECO:0007669"/>
    <property type="project" value="UniProtKB-KW"/>
</dbReference>
<dbReference type="AlphaFoldDB" id="A0A7U5BG39"/>
<dbReference type="PROSITE" id="PS01302">
    <property type="entry name" value="UPF0758"/>
    <property type="match status" value="1"/>
</dbReference>
<keyword evidence="5" id="KW-0482">Metalloprotease</keyword>
<evidence type="ECO:0000256" key="2">
    <source>
        <dbReference type="ARBA" id="ARBA00022723"/>
    </source>
</evidence>
<name>A0A7U5BG39_9SPHN</name>
<reference evidence="7 8" key="1">
    <citation type="journal article" date="2015" name="Int. J. Syst. Evol. Microbiol.">
        <title>Sphingomonas hengshuiensis sp. nov., isolated from lake wetland.</title>
        <authorList>
            <person name="Wei S."/>
            <person name="Wang T."/>
            <person name="Liu H."/>
            <person name="Zhang C."/>
            <person name="Guo J."/>
            <person name="Wang Q."/>
            <person name="Liang K."/>
            <person name="Zhang Z."/>
        </authorList>
    </citation>
    <scope>NUCLEOTIDE SEQUENCE [LARGE SCALE GENOMIC DNA]</scope>
    <source>
        <strain evidence="7 8">WHSC-8</strain>
    </source>
</reference>
<dbReference type="PANTHER" id="PTHR30471">
    <property type="entry name" value="DNA REPAIR PROTEIN RADC"/>
    <property type="match status" value="1"/>
</dbReference>
<dbReference type="SUPFAM" id="SSF102712">
    <property type="entry name" value="JAB1/MPN domain"/>
    <property type="match status" value="1"/>
</dbReference>
<evidence type="ECO:0000259" key="6">
    <source>
        <dbReference type="PROSITE" id="PS50249"/>
    </source>
</evidence>
<dbReference type="InterPro" id="IPR001405">
    <property type="entry name" value="UPF0758"/>
</dbReference>
<dbReference type="InterPro" id="IPR025657">
    <property type="entry name" value="RadC_JAB"/>
</dbReference>
<evidence type="ECO:0000256" key="3">
    <source>
        <dbReference type="ARBA" id="ARBA00022801"/>
    </source>
</evidence>
<dbReference type="InterPro" id="IPR020891">
    <property type="entry name" value="UPF0758_CS"/>
</dbReference>
<reference evidence="7 8" key="2">
    <citation type="submission" date="2015-02" db="EMBL/GenBank/DDBJ databases">
        <title>The complete genome of Sphingomonas hengshuiensis sp. WHSC-8 isolated from soil of Hengshui Lake.</title>
        <authorList>
            <person name="Wei S."/>
            <person name="Guo J."/>
            <person name="Su C."/>
            <person name="Wu R."/>
            <person name="Zhang Z."/>
            <person name="Liang K."/>
            <person name="Li H."/>
            <person name="Wang T."/>
            <person name="Liu H."/>
            <person name="Zhang C."/>
            <person name="Li Z."/>
            <person name="Wang Q."/>
            <person name="Meng J."/>
        </authorList>
    </citation>
    <scope>NUCLEOTIDE SEQUENCE [LARGE SCALE GENOMIC DNA]</scope>
    <source>
        <strain evidence="7 8">WHSC-8</strain>
    </source>
</reference>
<gene>
    <name evidence="7" type="ORF">TS85_17900</name>
</gene>
<dbReference type="PANTHER" id="PTHR30471:SF3">
    <property type="entry name" value="UPF0758 PROTEIN YEES-RELATED"/>
    <property type="match status" value="1"/>
</dbReference>
<keyword evidence="4" id="KW-0862">Zinc</keyword>
<dbReference type="Gene3D" id="3.40.140.10">
    <property type="entry name" value="Cytidine Deaminase, domain 2"/>
    <property type="match status" value="1"/>
</dbReference>
<keyword evidence="2" id="KW-0479">Metal-binding</keyword>
<accession>A0A7U5BG39</accession>
<dbReference type="InterPro" id="IPR037518">
    <property type="entry name" value="MPN"/>
</dbReference>